<name>A0A226F6N1_FOLCA</name>
<organism evidence="4 5">
    <name type="scientific">Folsomia candida</name>
    <name type="common">Springtail</name>
    <dbReference type="NCBI Taxonomy" id="158441"/>
    <lineage>
        <taxon>Eukaryota</taxon>
        <taxon>Metazoa</taxon>
        <taxon>Ecdysozoa</taxon>
        <taxon>Arthropoda</taxon>
        <taxon>Hexapoda</taxon>
        <taxon>Collembola</taxon>
        <taxon>Entomobryomorpha</taxon>
        <taxon>Isotomoidea</taxon>
        <taxon>Isotomidae</taxon>
        <taxon>Proisotominae</taxon>
        <taxon>Folsomia</taxon>
    </lineage>
</organism>
<dbReference type="OrthoDB" id="6614329at2759"/>
<protein>
    <submittedName>
        <fullName evidence="4">Agrin</fullName>
    </submittedName>
</protein>
<feature type="chain" id="PRO_5013234438" evidence="2">
    <location>
        <begin position="34"/>
        <end position="514"/>
    </location>
</feature>
<feature type="domain" description="Kazal-like" evidence="3">
    <location>
        <begin position="238"/>
        <end position="292"/>
    </location>
</feature>
<sequence length="514" mass="56908">MSPGWVAGTSMKKQFWSQITILTVLLLIGIAEGTESSVSCPRSCSKVSEPVCASDGVIYANDCEMRRRTCLKGVISVSLDLCTRTAGSRCDSKCNSEYDPVCASDGRTYLNKCTLQVETCMRGINMAHSGPCMNSTATRENCPLSCKYAPKDGPICGSNGNVYPSTCTMKFKTCGQGVVRTSLKRCKTTKHCGDACWRIAKPTCASDGRLYNNGCAMLKKNCGKHVFEVPMSYCVRDRRAENGCPKSATCDNEPFVPVCGSDGNIYDNLCELRLMHCGPKKYRVDAVSYEKCREKSDSCKIIKCGSNLDEVCGTDGKTYNNFCKLQIATCRKGIQMAHWGACTNLTQVENCAHFKERCPDDVASDGIVCGSDGNVYRSLCEMKKETCGQRVVAVSLERCQTTKYCNTGCESRREFVCGSDNKFYRNECEMHMTNCGKHMYVVPLSRCLAAFQFRGCSKMCPHEYDPVCGSDNKTYSNSCFLEMENCRSRALVSKKHHGKCGHPVLEAKNYLYKR</sequence>
<dbReference type="AlphaFoldDB" id="A0A226F6N1"/>
<keyword evidence="5" id="KW-1185">Reference proteome</keyword>
<dbReference type="PANTHER" id="PTHR10913:SF79">
    <property type="entry name" value="GH09510P"/>
    <property type="match status" value="1"/>
</dbReference>
<dbReference type="EMBL" id="LNIX01000001">
    <property type="protein sequence ID" value="OXA64516.1"/>
    <property type="molecule type" value="Genomic_DNA"/>
</dbReference>
<dbReference type="Pfam" id="PF00050">
    <property type="entry name" value="Kazal_1"/>
    <property type="match status" value="1"/>
</dbReference>
<dbReference type="Pfam" id="PF07648">
    <property type="entry name" value="Kazal_2"/>
    <property type="match status" value="8"/>
</dbReference>
<proteinExistence type="predicted"/>
<comment type="caution">
    <text evidence="4">The sequence shown here is derived from an EMBL/GenBank/DDBJ whole genome shotgun (WGS) entry which is preliminary data.</text>
</comment>
<dbReference type="Proteomes" id="UP000198287">
    <property type="component" value="Unassembled WGS sequence"/>
</dbReference>
<dbReference type="FunFam" id="3.30.60.30:FF:000042">
    <property type="entry name" value="Serine protease inhibitor dipetalogastin"/>
    <property type="match status" value="1"/>
</dbReference>
<gene>
    <name evidence="4" type="ORF">Fcan01_03377</name>
</gene>
<evidence type="ECO:0000313" key="4">
    <source>
        <dbReference type="EMBL" id="OXA64516.1"/>
    </source>
</evidence>
<dbReference type="GO" id="GO:0030154">
    <property type="term" value="P:cell differentiation"/>
    <property type="evidence" value="ECO:0007669"/>
    <property type="project" value="TreeGrafter"/>
</dbReference>
<keyword evidence="2" id="KW-0732">Signal</keyword>
<dbReference type="PROSITE" id="PS51465">
    <property type="entry name" value="KAZAL_2"/>
    <property type="match status" value="6"/>
</dbReference>
<evidence type="ECO:0000313" key="5">
    <source>
        <dbReference type="Proteomes" id="UP000198287"/>
    </source>
</evidence>
<feature type="domain" description="Kazal-like" evidence="3">
    <location>
        <begin position="345"/>
        <end position="401"/>
    </location>
</feature>
<dbReference type="SUPFAM" id="SSF100895">
    <property type="entry name" value="Kazal-type serine protease inhibitors"/>
    <property type="match status" value="9"/>
</dbReference>
<dbReference type="OMA" id="KRNDKLC"/>
<evidence type="ECO:0000259" key="3">
    <source>
        <dbReference type="PROSITE" id="PS51465"/>
    </source>
</evidence>
<feature type="domain" description="Kazal-like" evidence="3">
    <location>
        <begin position="450"/>
        <end position="502"/>
    </location>
</feature>
<dbReference type="InterPro" id="IPR050653">
    <property type="entry name" value="Prot_Inhib_GrowthFact_Antg"/>
</dbReference>
<reference evidence="4 5" key="1">
    <citation type="submission" date="2015-12" db="EMBL/GenBank/DDBJ databases">
        <title>The genome of Folsomia candida.</title>
        <authorList>
            <person name="Faddeeva A."/>
            <person name="Derks M.F."/>
            <person name="Anvar Y."/>
            <person name="Smit S."/>
            <person name="Van Straalen N."/>
            <person name="Roelofs D."/>
        </authorList>
    </citation>
    <scope>NUCLEOTIDE SEQUENCE [LARGE SCALE GENOMIC DNA]</scope>
    <source>
        <strain evidence="4 5">VU population</strain>
        <tissue evidence="4">Whole body</tissue>
    </source>
</reference>
<feature type="domain" description="Kazal-like" evidence="3">
    <location>
        <begin position="293"/>
        <end position="344"/>
    </location>
</feature>
<feature type="domain" description="Kazal-like" evidence="3">
    <location>
        <begin position="84"/>
        <end position="134"/>
    </location>
</feature>
<dbReference type="SMART" id="SM00280">
    <property type="entry name" value="KAZAL"/>
    <property type="match status" value="9"/>
</dbReference>
<keyword evidence="1" id="KW-1015">Disulfide bond</keyword>
<dbReference type="PANTHER" id="PTHR10913">
    <property type="entry name" value="FOLLISTATIN-RELATED"/>
    <property type="match status" value="1"/>
</dbReference>
<accession>A0A226F6N1</accession>
<feature type="signal peptide" evidence="2">
    <location>
        <begin position="1"/>
        <end position="33"/>
    </location>
</feature>
<dbReference type="InterPro" id="IPR036058">
    <property type="entry name" value="Kazal_dom_sf"/>
</dbReference>
<dbReference type="CDD" id="cd00104">
    <property type="entry name" value="KAZAL_FS"/>
    <property type="match status" value="5"/>
</dbReference>
<evidence type="ECO:0000256" key="1">
    <source>
        <dbReference type="ARBA" id="ARBA00023157"/>
    </source>
</evidence>
<dbReference type="InterPro" id="IPR002350">
    <property type="entry name" value="Kazal_dom"/>
</dbReference>
<evidence type="ECO:0000256" key="2">
    <source>
        <dbReference type="SAM" id="SignalP"/>
    </source>
</evidence>
<dbReference type="Gene3D" id="3.30.60.30">
    <property type="match status" value="9"/>
</dbReference>
<feature type="domain" description="Kazal-like" evidence="3">
    <location>
        <begin position="34"/>
        <end position="83"/>
    </location>
</feature>
<dbReference type="GO" id="GO:0005576">
    <property type="term" value="C:extracellular region"/>
    <property type="evidence" value="ECO:0007669"/>
    <property type="project" value="TreeGrafter"/>
</dbReference>